<dbReference type="InterPro" id="IPR029055">
    <property type="entry name" value="Ntn_hydrolases_N"/>
</dbReference>
<comment type="similarity">
    <text evidence="1">Belongs to the peptidase S45 family.</text>
</comment>
<evidence type="ECO:0000313" key="5">
    <source>
        <dbReference type="EMBL" id="CDW90800.1"/>
    </source>
</evidence>
<dbReference type="InterPro" id="IPR002692">
    <property type="entry name" value="S45"/>
</dbReference>
<feature type="region of interest" description="Disordered" evidence="4">
    <location>
        <begin position="1214"/>
        <end position="1278"/>
    </location>
</feature>
<name>A0A078B8F7_STYLE</name>
<dbReference type="InParanoid" id="A0A078B8F7"/>
<dbReference type="Gene3D" id="1.10.439.10">
    <property type="entry name" value="Penicillin Amidohydrolase, domain 1"/>
    <property type="match status" value="1"/>
</dbReference>
<feature type="compositionally biased region" description="Basic and acidic residues" evidence="4">
    <location>
        <begin position="1232"/>
        <end position="1254"/>
    </location>
</feature>
<feature type="compositionally biased region" description="Polar residues" evidence="4">
    <location>
        <begin position="212"/>
        <end position="223"/>
    </location>
</feature>
<feature type="compositionally biased region" description="Basic and acidic residues" evidence="4">
    <location>
        <begin position="224"/>
        <end position="236"/>
    </location>
</feature>
<dbReference type="OrthoDB" id="330152at2759"/>
<sequence length="1278" mass="151653">MGEAEVLRETETSIPHVYASSELMAVYTEGFIHAQERLWQMERLRRVAQGELSELFGEKTIAIDTFFRHVGLQKAARESLPNLSPESSLIFQAYADGVNDYLSNVKFPNGQTGKMLPPEYILLGISEVRPWTPIDSLSILKMLNFHLSWNWNQDMMRELLSIIGLEDMVEIIYPFNADYAHNLVTIVGDEDIQGTRFWSDATLSERYHKTRGTQPKLTQAQQNRAEEKARKEEEKLRQEEEKLRLEQERLRQEEEKRLQEEERKKQEEEQKKRQEEERLRQEEEKQRQEEEKKRLELEEKKRQEEEQKRQEEEKKQREEEEKKRLELEGKKRLEEEEKKRQEEEQKKRLEEEKLRKEKEEQERVQKEKEEQERKRVEEEQKQRMEAERKQKEEERKAQEQEKQRQVEKERLRKEAEEKARLQKEQEENERKIKEEQELKLKQEQEERRLQEEKKKKEEEAKRQEEENERIKKEQLEQERIKKEQEELEKKRKADEEEKARQQKEAEEKEKIRKEKEEQERKQKELEEKQKKQKEQEELQAKKKQEEEAARIKKEQEEERLRIQQAETERLRQEQLKQEELQKQQQSQKAEKSAEQAQEAKKEQVLPPQMDQMIHLDESQASNNWVIHGNYTKNGKPLLAGDPHLMNQIPSHWYLMELNYDSKYVIGATYPGIPLVMMGKTNNNAWTTTSALTDLADIYEETISPNKKQYRVDGEWRDLDQREEIIKIEGQDPLKLIISHTHRGPVIPDQVFQGAEVFFGEGAAHLKTEGLYSFAWTGHTPKENTMDNVRNLMNSDNLHDVLKNIDDKGYYSVPQNILMADNKGNIGYYLGAMMPKRRNQTPFSGCRVHDGSNSDNDWDGLHDSKDLLRVINPKKGYIVTANNRPAPEHSLFDIGATSTSTIRAQRITELIQAGVDKGHKFDHKDMIQIQNDTVDLMARDLMPYVLRIANNFKSHLNDTEQPLAQQAIDKLLFWHGEMDEESVGATIYAVWQYKLYKTLFHKFSDDNEVRLQITSNYPFNDFIQRLIRIIDQEPENQDLNQICEMRDSTYKGKSSCSFNIAKALAEAIDFLTVEVSQNPKDWKWKNVHVNEYPNQPWSLTPFKFLFHRETPIGGNSNTIRVSKYSIKKVDQLKTFKSFATPNYKTVVEYAEDPFDEIMLYSHDGGQSGNLFTGHYHDFQSGHSFGKLLKGIYGKAAVEQIAHQKLYFKKDTEQKLEELSQEQQHHDHSHAHHNHQDHDHSDHSHDHHHDHNDHHHEHAHSHQKTQRKNNNQRKNKADEL</sequence>
<dbReference type="CDD" id="cd03747">
    <property type="entry name" value="Ntn_PGA_like"/>
    <property type="match status" value="1"/>
</dbReference>
<feature type="region of interest" description="Disordered" evidence="4">
    <location>
        <begin position="258"/>
        <end position="325"/>
    </location>
</feature>
<dbReference type="EMBL" id="CCKQ01018813">
    <property type="protein sequence ID" value="CDW90800.1"/>
    <property type="molecule type" value="Genomic_DNA"/>
</dbReference>
<dbReference type="PANTHER" id="PTHR34218">
    <property type="entry name" value="PEPTIDASE S45 PENICILLIN AMIDASE"/>
    <property type="match status" value="1"/>
</dbReference>
<dbReference type="Proteomes" id="UP000039865">
    <property type="component" value="Unassembled WGS sequence"/>
</dbReference>
<dbReference type="Pfam" id="PF01804">
    <property type="entry name" value="Penicil_amidase"/>
    <property type="match status" value="2"/>
</dbReference>
<feature type="compositionally biased region" description="Basic and acidic residues" evidence="4">
    <location>
        <begin position="1214"/>
        <end position="1224"/>
    </location>
</feature>
<feature type="region of interest" description="Disordered" evidence="4">
    <location>
        <begin position="208"/>
        <end position="236"/>
    </location>
</feature>
<proteinExistence type="inferred from homology"/>
<dbReference type="InterPro" id="IPR043146">
    <property type="entry name" value="Penicillin_amidase_N_B-knob"/>
</dbReference>
<feature type="compositionally biased region" description="Basic and acidic residues" evidence="4">
    <location>
        <begin position="588"/>
        <end position="603"/>
    </location>
</feature>
<evidence type="ECO:0000256" key="3">
    <source>
        <dbReference type="ARBA" id="ARBA00023145"/>
    </source>
</evidence>
<accession>A0A078B8F7</accession>
<organism evidence="5 6">
    <name type="scientific">Stylonychia lemnae</name>
    <name type="common">Ciliate</name>
    <dbReference type="NCBI Taxonomy" id="5949"/>
    <lineage>
        <taxon>Eukaryota</taxon>
        <taxon>Sar</taxon>
        <taxon>Alveolata</taxon>
        <taxon>Ciliophora</taxon>
        <taxon>Intramacronucleata</taxon>
        <taxon>Spirotrichea</taxon>
        <taxon>Stichotrichia</taxon>
        <taxon>Sporadotrichida</taxon>
        <taxon>Oxytrichidae</taxon>
        <taxon>Stylonychinae</taxon>
        <taxon>Stylonychia</taxon>
    </lineage>
</organism>
<dbReference type="InterPro" id="IPR023343">
    <property type="entry name" value="Penicillin_amidase_dom1"/>
</dbReference>
<feature type="compositionally biased region" description="Basic residues" evidence="4">
    <location>
        <begin position="1255"/>
        <end position="1272"/>
    </location>
</feature>
<dbReference type="Gene3D" id="3.60.20.10">
    <property type="entry name" value="Glutamine Phosphoribosylpyrophosphate, subunit 1, domain 1"/>
    <property type="match status" value="1"/>
</dbReference>
<feature type="region of interest" description="Disordered" evidence="4">
    <location>
        <begin position="354"/>
        <end position="556"/>
    </location>
</feature>
<evidence type="ECO:0000256" key="1">
    <source>
        <dbReference type="ARBA" id="ARBA00006586"/>
    </source>
</evidence>
<dbReference type="PANTHER" id="PTHR34218:SF4">
    <property type="entry name" value="ACYL-HOMOSERINE LACTONE ACYLASE QUIP"/>
    <property type="match status" value="1"/>
</dbReference>
<protein>
    <submittedName>
        <fullName evidence="5">Penicillin amidase family protein</fullName>
    </submittedName>
</protein>
<evidence type="ECO:0000256" key="4">
    <source>
        <dbReference type="SAM" id="MobiDB-lite"/>
    </source>
</evidence>
<keyword evidence="3" id="KW-0865">Zymogen</keyword>
<feature type="region of interest" description="Disordered" evidence="4">
    <location>
        <begin position="573"/>
        <end position="605"/>
    </location>
</feature>
<dbReference type="GO" id="GO:0017000">
    <property type="term" value="P:antibiotic biosynthetic process"/>
    <property type="evidence" value="ECO:0007669"/>
    <property type="project" value="InterPro"/>
</dbReference>
<dbReference type="Gene3D" id="1.10.1400.10">
    <property type="match status" value="1"/>
</dbReference>
<evidence type="ECO:0000313" key="6">
    <source>
        <dbReference type="Proteomes" id="UP000039865"/>
    </source>
</evidence>
<reference evidence="5 6" key="1">
    <citation type="submission" date="2014-06" db="EMBL/GenBank/DDBJ databases">
        <authorList>
            <person name="Swart Estienne"/>
        </authorList>
    </citation>
    <scope>NUCLEOTIDE SEQUENCE [LARGE SCALE GENOMIC DNA]</scope>
    <source>
        <strain evidence="5 6">130c</strain>
    </source>
</reference>
<dbReference type="Gene3D" id="2.30.120.10">
    <property type="match status" value="1"/>
</dbReference>
<evidence type="ECO:0000256" key="2">
    <source>
        <dbReference type="ARBA" id="ARBA00022801"/>
    </source>
</evidence>
<keyword evidence="2" id="KW-0378">Hydrolase</keyword>
<dbReference type="MEROPS" id="S45.003"/>
<keyword evidence="6" id="KW-1185">Reference proteome</keyword>
<gene>
    <name evidence="5" type="primary">Contig11258.g12027</name>
    <name evidence="5" type="ORF">STYLEM_19947</name>
</gene>
<dbReference type="SUPFAM" id="SSF56235">
    <property type="entry name" value="N-terminal nucleophile aminohydrolases (Ntn hydrolases)"/>
    <property type="match status" value="1"/>
</dbReference>
<dbReference type="AlphaFoldDB" id="A0A078B8F7"/>
<dbReference type="GO" id="GO:0016811">
    <property type="term" value="F:hydrolase activity, acting on carbon-nitrogen (but not peptide) bonds, in linear amides"/>
    <property type="evidence" value="ECO:0007669"/>
    <property type="project" value="InterPro"/>
</dbReference>
<dbReference type="InterPro" id="IPR043147">
    <property type="entry name" value="Penicillin_amidase_A-knob"/>
</dbReference>